<dbReference type="Gene3D" id="3.30.390.30">
    <property type="match status" value="1"/>
</dbReference>
<dbReference type="Gene3D" id="3.50.50.60">
    <property type="entry name" value="FAD/NAD(P)-binding domain"/>
    <property type="match status" value="2"/>
</dbReference>
<sequence length="414" mass="44186">MTAGLKETDNVVVVGASAAGLAAADGLREGGFEGPITVLGSELHHPYDRPTLSKGLLLGQGEPELLEIRSAERIRQNRITLLLGHQAVGLDIDRKFVITNYGETLPWDAVVLACGGRARVLTTVEGEALPVLRTPNDLRALRRAAARHGDVTVVGAGLIGLEIAAGLSAHGVSITVVHDTERPMDGIVGPELGQVISDLHSKHGVQLKMSSAVTSVTGELGAYTLHLVDGSTHQTPYVVVGIGVDPEVDWLLDSGVALDRGVLTDAAGQTNVPGVWAAGDVARSAHPMFREPLRIEHWTHAVERGRHVGLNIARGTEESFGGVPYFWSDQFGRRFHSYGRRAPGDEIFVAEGSLMTDEFLVLFGRDGEFHAVFASGLSRSLRGYRKLLARGGTWDDALDLAHASNPDLARSAAR</sequence>
<dbReference type="Proteomes" id="UP001432062">
    <property type="component" value="Chromosome"/>
</dbReference>
<gene>
    <name evidence="7" type="ORF">OG563_37720</name>
</gene>
<feature type="domain" description="FAD/NAD(P)-binding" evidence="5">
    <location>
        <begin position="10"/>
        <end position="305"/>
    </location>
</feature>
<evidence type="ECO:0000256" key="4">
    <source>
        <dbReference type="ARBA" id="ARBA00023002"/>
    </source>
</evidence>
<protein>
    <submittedName>
        <fullName evidence="7">FAD-dependent oxidoreductase</fullName>
    </submittedName>
</protein>
<feature type="domain" description="Reductase C-terminal" evidence="6">
    <location>
        <begin position="325"/>
        <end position="397"/>
    </location>
</feature>
<dbReference type="RefSeq" id="WP_329407965.1">
    <property type="nucleotide sequence ID" value="NZ_CP109441.1"/>
</dbReference>
<keyword evidence="3" id="KW-0274">FAD</keyword>
<name>A0ABZ1YRE0_9NOCA</name>
<dbReference type="EMBL" id="CP109441">
    <property type="protein sequence ID" value="WUV44830.1"/>
    <property type="molecule type" value="Genomic_DNA"/>
</dbReference>
<organism evidence="7 8">
    <name type="scientific">Nocardia vinacea</name>
    <dbReference type="NCBI Taxonomy" id="96468"/>
    <lineage>
        <taxon>Bacteria</taxon>
        <taxon>Bacillati</taxon>
        <taxon>Actinomycetota</taxon>
        <taxon>Actinomycetes</taxon>
        <taxon>Mycobacteriales</taxon>
        <taxon>Nocardiaceae</taxon>
        <taxon>Nocardia</taxon>
    </lineage>
</organism>
<dbReference type="InterPro" id="IPR050446">
    <property type="entry name" value="FAD-oxidoreductase/Apoptosis"/>
</dbReference>
<dbReference type="PANTHER" id="PTHR43557:SF2">
    <property type="entry name" value="RIESKE DOMAIN-CONTAINING PROTEIN-RELATED"/>
    <property type="match status" value="1"/>
</dbReference>
<dbReference type="SUPFAM" id="SSF55424">
    <property type="entry name" value="FAD/NAD-linked reductases, dimerisation (C-terminal) domain"/>
    <property type="match status" value="1"/>
</dbReference>
<evidence type="ECO:0000313" key="7">
    <source>
        <dbReference type="EMBL" id="WUV44830.1"/>
    </source>
</evidence>
<dbReference type="SUPFAM" id="SSF51905">
    <property type="entry name" value="FAD/NAD(P)-binding domain"/>
    <property type="match status" value="2"/>
</dbReference>
<evidence type="ECO:0000256" key="1">
    <source>
        <dbReference type="ARBA" id="ARBA00001974"/>
    </source>
</evidence>
<dbReference type="InterPro" id="IPR028202">
    <property type="entry name" value="Reductase_C"/>
</dbReference>
<accession>A0ABZ1YRE0</accession>
<dbReference type="InterPro" id="IPR016156">
    <property type="entry name" value="FAD/NAD-linked_Rdtase_dimer_sf"/>
</dbReference>
<evidence type="ECO:0000259" key="5">
    <source>
        <dbReference type="Pfam" id="PF07992"/>
    </source>
</evidence>
<evidence type="ECO:0000256" key="3">
    <source>
        <dbReference type="ARBA" id="ARBA00022827"/>
    </source>
</evidence>
<reference evidence="7" key="1">
    <citation type="submission" date="2022-10" db="EMBL/GenBank/DDBJ databases">
        <title>The complete genomes of actinobacterial strains from the NBC collection.</title>
        <authorList>
            <person name="Joergensen T.S."/>
            <person name="Alvarez Arevalo M."/>
            <person name="Sterndorff E.B."/>
            <person name="Faurdal D."/>
            <person name="Vuksanovic O."/>
            <person name="Mourched A.-S."/>
            <person name="Charusanti P."/>
            <person name="Shaw S."/>
            <person name="Blin K."/>
            <person name="Weber T."/>
        </authorList>
    </citation>
    <scope>NUCLEOTIDE SEQUENCE</scope>
    <source>
        <strain evidence="7">NBC_01482</strain>
    </source>
</reference>
<keyword evidence="8" id="KW-1185">Reference proteome</keyword>
<proteinExistence type="predicted"/>
<dbReference type="Pfam" id="PF07992">
    <property type="entry name" value="Pyr_redox_2"/>
    <property type="match status" value="1"/>
</dbReference>
<dbReference type="PRINTS" id="PR00368">
    <property type="entry name" value="FADPNR"/>
</dbReference>
<dbReference type="PANTHER" id="PTHR43557">
    <property type="entry name" value="APOPTOSIS-INDUCING FACTOR 1"/>
    <property type="match status" value="1"/>
</dbReference>
<keyword evidence="2" id="KW-0285">Flavoprotein</keyword>
<keyword evidence="4" id="KW-0560">Oxidoreductase</keyword>
<evidence type="ECO:0000313" key="8">
    <source>
        <dbReference type="Proteomes" id="UP001432062"/>
    </source>
</evidence>
<comment type="cofactor">
    <cofactor evidence="1">
        <name>FAD</name>
        <dbReference type="ChEBI" id="CHEBI:57692"/>
    </cofactor>
</comment>
<evidence type="ECO:0000256" key="2">
    <source>
        <dbReference type="ARBA" id="ARBA00022630"/>
    </source>
</evidence>
<dbReference type="InterPro" id="IPR023753">
    <property type="entry name" value="FAD/NAD-binding_dom"/>
</dbReference>
<dbReference type="Pfam" id="PF14759">
    <property type="entry name" value="Reductase_C"/>
    <property type="match status" value="1"/>
</dbReference>
<dbReference type="PRINTS" id="PR00469">
    <property type="entry name" value="PNDRDTASEII"/>
</dbReference>
<evidence type="ECO:0000259" key="6">
    <source>
        <dbReference type="Pfam" id="PF14759"/>
    </source>
</evidence>
<dbReference type="InterPro" id="IPR036188">
    <property type="entry name" value="FAD/NAD-bd_sf"/>
</dbReference>